<dbReference type="InterPro" id="IPR058792">
    <property type="entry name" value="Beta-barrel_RND_2"/>
</dbReference>
<dbReference type="RefSeq" id="WP_094015966.1">
    <property type="nucleotide sequence ID" value="NZ_NMQW01000023.1"/>
</dbReference>
<dbReference type="InterPro" id="IPR058649">
    <property type="entry name" value="CzcB_C"/>
</dbReference>
<dbReference type="InterPro" id="IPR058647">
    <property type="entry name" value="BSH_CzcB-like"/>
</dbReference>
<dbReference type="SUPFAM" id="SSF111369">
    <property type="entry name" value="HlyD-like secretion proteins"/>
    <property type="match status" value="2"/>
</dbReference>
<feature type="domain" description="CzcB-like C-terminal circularly permuted SH3-like" evidence="7">
    <location>
        <begin position="354"/>
        <end position="407"/>
    </location>
</feature>
<dbReference type="Gene3D" id="2.40.420.20">
    <property type="match status" value="1"/>
</dbReference>
<evidence type="ECO:0000256" key="1">
    <source>
        <dbReference type="ARBA" id="ARBA00009477"/>
    </source>
</evidence>
<evidence type="ECO:0000313" key="8">
    <source>
        <dbReference type="EMBL" id="OXM85202.1"/>
    </source>
</evidence>
<feature type="compositionally biased region" description="Basic and acidic residues" evidence="3">
    <location>
        <begin position="412"/>
        <end position="427"/>
    </location>
</feature>
<gene>
    <name evidence="8" type="ORF">CF651_16520</name>
</gene>
<evidence type="ECO:0000259" key="5">
    <source>
        <dbReference type="Pfam" id="PF25954"/>
    </source>
</evidence>
<comment type="caution">
    <text evidence="8">The sequence shown here is derived from an EMBL/GenBank/DDBJ whole genome shotgun (WGS) entry which is preliminary data.</text>
</comment>
<evidence type="ECO:0000256" key="4">
    <source>
        <dbReference type="SAM" id="SignalP"/>
    </source>
</evidence>
<dbReference type="EMBL" id="NMQW01000023">
    <property type="protein sequence ID" value="OXM85202.1"/>
    <property type="molecule type" value="Genomic_DNA"/>
</dbReference>
<dbReference type="GO" id="GO:0015562">
    <property type="term" value="F:efflux transmembrane transporter activity"/>
    <property type="evidence" value="ECO:0007669"/>
    <property type="project" value="TreeGrafter"/>
</dbReference>
<feature type="domain" description="CzcB-like barrel-sandwich hybrid" evidence="6">
    <location>
        <begin position="78"/>
        <end position="264"/>
    </location>
</feature>
<feature type="signal peptide" evidence="4">
    <location>
        <begin position="1"/>
        <end position="27"/>
    </location>
</feature>
<organism evidence="8 9">
    <name type="scientific">Paenibacillus rigui</name>
    <dbReference type="NCBI Taxonomy" id="554312"/>
    <lineage>
        <taxon>Bacteria</taxon>
        <taxon>Bacillati</taxon>
        <taxon>Bacillota</taxon>
        <taxon>Bacilli</taxon>
        <taxon>Bacillales</taxon>
        <taxon>Paenibacillaceae</taxon>
        <taxon>Paenibacillus</taxon>
    </lineage>
</organism>
<evidence type="ECO:0000259" key="7">
    <source>
        <dbReference type="Pfam" id="PF25975"/>
    </source>
</evidence>
<keyword evidence="9" id="KW-1185">Reference proteome</keyword>
<evidence type="ECO:0000259" key="6">
    <source>
        <dbReference type="Pfam" id="PF25973"/>
    </source>
</evidence>
<dbReference type="NCBIfam" id="TIGR01730">
    <property type="entry name" value="RND_mfp"/>
    <property type="match status" value="1"/>
</dbReference>
<comment type="similarity">
    <text evidence="1">Belongs to the membrane fusion protein (MFP) (TC 8.A.1) family.</text>
</comment>
<evidence type="ECO:0000256" key="3">
    <source>
        <dbReference type="SAM" id="MobiDB-lite"/>
    </source>
</evidence>
<proteinExistence type="inferred from homology"/>
<feature type="region of interest" description="Disordered" evidence="3">
    <location>
        <begin position="407"/>
        <end position="427"/>
    </location>
</feature>
<accession>A0A229UP67</accession>
<dbReference type="Gene3D" id="2.40.30.170">
    <property type="match status" value="1"/>
</dbReference>
<dbReference type="PROSITE" id="PS51257">
    <property type="entry name" value="PROKAR_LIPOPROTEIN"/>
    <property type="match status" value="1"/>
</dbReference>
<keyword evidence="4" id="KW-0732">Signal</keyword>
<dbReference type="Pfam" id="PF25954">
    <property type="entry name" value="Beta-barrel_RND_2"/>
    <property type="match status" value="1"/>
</dbReference>
<evidence type="ECO:0000313" key="9">
    <source>
        <dbReference type="Proteomes" id="UP000215509"/>
    </source>
</evidence>
<protein>
    <submittedName>
        <fullName evidence="8">Efflux transporter periplasmic adaptor subunit</fullName>
    </submittedName>
</protein>
<dbReference type="AlphaFoldDB" id="A0A229UP67"/>
<reference evidence="8 9" key="1">
    <citation type="submission" date="2017-07" db="EMBL/GenBank/DDBJ databases">
        <title>Genome sequencing and assembly of Paenibacillus rigui.</title>
        <authorList>
            <person name="Mayilraj S."/>
        </authorList>
    </citation>
    <scope>NUCLEOTIDE SEQUENCE [LARGE SCALE GENOMIC DNA]</scope>
    <source>
        <strain evidence="8 9">JCM 16352</strain>
    </source>
</reference>
<sequence length="427" mass="47196">MRRKRLKQYRRNARTICMLALSFAIIAGCSDTIPISSTNTPAGQEQALKSVKVIKVAKQKIGDPVEHAGDVQSSIQFDVVAKAAGDIESILKARGDLVQEGEVIVRLNSSEAKFQRDKANLAVETAQSAISKAKERARKDLENQKRELALSIDKLEQSLVDLTKSYNKAKNDYEVGLATKAQVYQAEVQLRSTRFDLEQMKQKKNTLVVDDSAADLETQLKNAQISLLQLEQSMSYLEVKAPVSGILTELPLEVGMTLQTGAKLGVIQKVDPIRIKAFLNTDEAKFVSNKTELSYYITGTSQKAKGKVSFLSKVIDPETKAYELNLEIPNKDMALKPGMKAVMQLTDEQEQIVVAVPTYSMVKEGDDSYVFVLNGDVVEKRKIQPGRLNDSIQEVVSGLKEGELIVTNPGPLKDKEKVQHSAAEEQK</sequence>
<dbReference type="Pfam" id="PF25973">
    <property type="entry name" value="BSH_CzcB"/>
    <property type="match status" value="1"/>
</dbReference>
<name>A0A229UP67_9BACL</name>
<dbReference type="PANTHER" id="PTHR30469">
    <property type="entry name" value="MULTIDRUG RESISTANCE PROTEIN MDTA"/>
    <property type="match status" value="1"/>
</dbReference>
<dbReference type="Pfam" id="PF25975">
    <property type="entry name" value="CzcB_C"/>
    <property type="match status" value="1"/>
</dbReference>
<evidence type="ECO:0000256" key="2">
    <source>
        <dbReference type="SAM" id="Coils"/>
    </source>
</evidence>
<dbReference type="Gene3D" id="1.10.287.470">
    <property type="entry name" value="Helix hairpin bin"/>
    <property type="match status" value="1"/>
</dbReference>
<dbReference type="OrthoDB" id="1633529at2"/>
<keyword evidence="2" id="KW-0175">Coiled coil</keyword>
<dbReference type="Gene3D" id="2.40.50.100">
    <property type="match status" value="2"/>
</dbReference>
<feature type="domain" description="CusB-like beta-barrel" evidence="5">
    <location>
        <begin position="301"/>
        <end position="348"/>
    </location>
</feature>
<dbReference type="GO" id="GO:1990281">
    <property type="term" value="C:efflux pump complex"/>
    <property type="evidence" value="ECO:0007669"/>
    <property type="project" value="TreeGrafter"/>
</dbReference>
<dbReference type="InterPro" id="IPR006143">
    <property type="entry name" value="RND_pump_MFP"/>
</dbReference>
<feature type="chain" id="PRO_5039319234" evidence="4">
    <location>
        <begin position="28"/>
        <end position="427"/>
    </location>
</feature>
<feature type="coiled-coil region" evidence="2">
    <location>
        <begin position="116"/>
        <end position="172"/>
    </location>
</feature>
<dbReference type="Proteomes" id="UP000215509">
    <property type="component" value="Unassembled WGS sequence"/>
</dbReference>